<reference evidence="1 2" key="1">
    <citation type="journal article" date="2018" name="BMC Genomics">
        <title>Genomic evidence for intraspecific hybridization in a clonal and extremely halotolerant yeast.</title>
        <authorList>
            <person name="Gostincar C."/>
            <person name="Stajich J.E."/>
            <person name="Zupancic J."/>
            <person name="Zalar P."/>
            <person name="Gunde-Cimerman N."/>
        </authorList>
    </citation>
    <scope>NUCLEOTIDE SEQUENCE [LARGE SCALE GENOMIC DNA]</scope>
    <source>
        <strain evidence="1 2">EXF-2788</strain>
    </source>
</reference>
<comment type="caution">
    <text evidence="1">The sequence shown here is derived from an EMBL/GenBank/DDBJ whole genome shotgun (WGS) entry which is preliminary data.</text>
</comment>
<dbReference type="VEuPathDB" id="FungiDB:BTJ68_11976"/>
<name>A0A3M7FED8_HORWE</name>
<dbReference type="AlphaFoldDB" id="A0A3M7FED8"/>
<accession>A0A3M7FED8</accession>
<organism evidence="1 2">
    <name type="scientific">Hortaea werneckii</name>
    <name type="common">Black yeast</name>
    <name type="synonym">Cladosporium werneckii</name>
    <dbReference type="NCBI Taxonomy" id="91943"/>
    <lineage>
        <taxon>Eukaryota</taxon>
        <taxon>Fungi</taxon>
        <taxon>Dikarya</taxon>
        <taxon>Ascomycota</taxon>
        <taxon>Pezizomycotina</taxon>
        <taxon>Dothideomycetes</taxon>
        <taxon>Dothideomycetidae</taxon>
        <taxon>Mycosphaerellales</taxon>
        <taxon>Teratosphaeriaceae</taxon>
        <taxon>Hortaea</taxon>
    </lineage>
</organism>
<dbReference type="OrthoDB" id="3818200at2759"/>
<proteinExistence type="predicted"/>
<evidence type="ECO:0000313" key="2">
    <source>
        <dbReference type="Proteomes" id="UP000268823"/>
    </source>
</evidence>
<gene>
    <name evidence="1" type="ORF">D0861_05798</name>
</gene>
<protein>
    <submittedName>
        <fullName evidence="1">Uncharacterized protein</fullName>
    </submittedName>
</protein>
<dbReference type="EMBL" id="QWIR01000107">
    <property type="protein sequence ID" value="RMY86674.1"/>
    <property type="molecule type" value="Genomic_DNA"/>
</dbReference>
<evidence type="ECO:0000313" key="1">
    <source>
        <dbReference type="EMBL" id="RMY86674.1"/>
    </source>
</evidence>
<dbReference type="Proteomes" id="UP000268823">
    <property type="component" value="Unassembled WGS sequence"/>
</dbReference>
<sequence length="155" mass="17645">MAMNFAEYLLPAVASEDQLLFVICLIVVATLDICTKHCVAQLLKHKKQRRCGNDIDPVVTLTAISELKDLSCNPRRQRALLEKIAKDTTCTHDEWKCPHCKQAPQIAEKWLAQAKALEEIILKILSNPRQPKREYAADECKYTGDAYDKDYWAIA</sequence>